<name>A0A916KN48_DEHMC</name>
<gene>
    <name evidence="1" type="ordered locus">cbdbA1413</name>
</gene>
<organism evidence="1 2">
    <name type="scientific">Dehalococcoides mccartyi (strain CBDB1)</name>
    <dbReference type="NCBI Taxonomy" id="255470"/>
    <lineage>
        <taxon>Bacteria</taxon>
        <taxon>Bacillati</taxon>
        <taxon>Chloroflexota</taxon>
        <taxon>Dehalococcoidia</taxon>
        <taxon>Dehalococcoidales</taxon>
        <taxon>Dehalococcoidaceae</taxon>
        <taxon>Dehalococcoides</taxon>
    </lineage>
</organism>
<protein>
    <submittedName>
        <fullName evidence="1">Uncharacterized protein</fullName>
    </submittedName>
</protein>
<dbReference type="AlphaFoldDB" id="A0A916KN48"/>
<dbReference type="EMBL" id="AJ965256">
    <property type="protein sequence ID" value="CAI83450.1"/>
    <property type="molecule type" value="Genomic_DNA"/>
</dbReference>
<evidence type="ECO:0000313" key="2">
    <source>
        <dbReference type="Proteomes" id="UP000000433"/>
    </source>
</evidence>
<reference evidence="1 2" key="1">
    <citation type="journal article" date="2005" name="Nat. Biotechnol.">
        <title>Genome sequence of the chlorinated compound-respiring bacterium Dehalococcoides species strain CBDB1.</title>
        <authorList>
            <person name="Kube M."/>
            <person name="Beck A."/>
            <person name="Zinder S.H."/>
            <person name="Kuhl H."/>
            <person name="Reinhardt R."/>
            <person name="Adrian L."/>
        </authorList>
    </citation>
    <scope>NUCLEOTIDE SEQUENCE [LARGE SCALE GENOMIC DNA]</scope>
    <source>
        <strain evidence="1 2">CBDB1</strain>
    </source>
</reference>
<sequence length="110" mass="12257">MTSVGKDTSFVKGSKNFSQKLCDRRIKIPQANSRKWKSRGCYPYPRLFQQTDKKTLCFADFEHLGCAIGANTLSGGTAVLHGDLLGIFHFLLSAAFHTITLHSLPPIRFV</sequence>
<proteinExistence type="predicted"/>
<evidence type="ECO:0000313" key="1">
    <source>
        <dbReference type="EMBL" id="CAI83450.1"/>
    </source>
</evidence>
<accession>A0A916KN48</accession>
<keyword evidence="2" id="KW-1185">Reference proteome</keyword>
<dbReference type="Proteomes" id="UP000000433">
    <property type="component" value="Chromosome"/>
</dbReference>
<dbReference type="KEGG" id="deh:cbdbA1413"/>